<dbReference type="InterPro" id="IPR054633">
    <property type="entry name" value="BilS"/>
</dbReference>
<dbReference type="Proteomes" id="UP000253975">
    <property type="component" value="Unassembled WGS sequence"/>
</dbReference>
<gene>
    <name evidence="2" type="ORF">C1881_04515</name>
</gene>
<comment type="caution">
    <text evidence="2">The sequence shown here is derived from an EMBL/GenBank/DDBJ whole genome shotgun (WGS) entry which is preliminary data.</text>
</comment>
<evidence type="ECO:0000259" key="1">
    <source>
        <dbReference type="Pfam" id="PF12641"/>
    </source>
</evidence>
<protein>
    <recommendedName>
        <fullName evidence="1">Flavodoxin-like domain-containing protein</fullName>
    </recommendedName>
</protein>
<feature type="domain" description="Flavodoxin-like" evidence="1">
    <location>
        <begin position="88"/>
        <end position="211"/>
    </location>
</feature>
<dbReference type="InterPro" id="IPR029039">
    <property type="entry name" value="Flavoprotein-like_sf"/>
</dbReference>
<accession>A0A369LIE3</accession>
<dbReference type="NCBIfam" id="NF045594">
    <property type="entry name" value="flavodox_BilS"/>
    <property type="match status" value="1"/>
</dbReference>
<dbReference type="AlphaFoldDB" id="A0A369LIE3"/>
<dbReference type="SUPFAM" id="SSF52218">
    <property type="entry name" value="Flavoproteins"/>
    <property type="match status" value="1"/>
</dbReference>
<reference evidence="2 3" key="1">
    <citation type="journal article" date="2018" name="Elife">
        <title>Discovery and characterization of a prevalent human gut bacterial enzyme sufficient for the inactivation of a family of plant toxins.</title>
        <authorList>
            <person name="Koppel N."/>
            <person name="Bisanz J.E."/>
            <person name="Pandelia M.E."/>
            <person name="Turnbaugh P.J."/>
            <person name="Balskus E.P."/>
        </authorList>
    </citation>
    <scope>NUCLEOTIDE SEQUENCE [LARGE SCALE GENOMIC DNA]</scope>
    <source>
        <strain evidence="2 3">OB21 GAM31</strain>
    </source>
</reference>
<dbReference type="GO" id="GO:0010181">
    <property type="term" value="F:FMN binding"/>
    <property type="evidence" value="ECO:0007669"/>
    <property type="project" value="InterPro"/>
</dbReference>
<dbReference type="Pfam" id="PF12641">
    <property type="entry name" value="Flavodoxin_3"/>
    <property type="match status" value="1"/>
</dbReference>
<dbReference type="InterPro" id="IPR008254">
    <property type="entry name" value="Flavodoxin/NO_synth"/>
</dbReference>
<evidence type="ECO:0000313" key="3">
    <source>
        <dbReference type="Proteomes" id="UP000253975"/>
    </source>
</evidence>
<dbReference type="Gene3D" id="3.40.50.360">
    <property type="match status" value="1"/>
</dbReference>
<organism evidence="2 3">
    <name type="scientific">Slackia isoflavoniconvertens</name>
    <dbReference type="NCBI Taxonomy" id="572010"/>
    <lineage>
        <taxon>Bacteria</taxon>
        <taxon>Bacillati</taxon>
        <taxon>Actinomycetota</taxon>
        <taxon>Coriobacteriia</taxon>
        <taxon>Eggerthellales</taxon>
        <taxon>Eggerthellaceae</taxon>
        <taxon>Slackia</taxon>
    </lineage>
</organism>
<proteinExistence type="predicted"/>
<sequence>MAVSSKSGNTKLVADALQRELTDAGVRFVASFDLDGAAAESAQSEGVKGAENAKGAEGDEAVENGQSANAAASTPVESTLSASTIATQASEADVVFVGFWCDKGSCNPAVQHFLQGLVGKRVFLFGTCGFGESDEYFAQILDRVRTYLPADAQYIGGAMCQGKMGMGVKRRYEGMLEKDPENAQARMLIDNWNKAQSHPNEDDFSRIAAAAKEALEGIAE</sequence>
<name>A0A369LIE3_9ACTN</name>
<dbReference type="EMBL" id="PPTO01000005">
    <property type="protein sequence ID" value="RDB59391.1"/>
    <property type="molecule type" value="Genomic_DNA"/>
</dbReference>
<evidence type="ECO:0000313" key="2">
    <source>
        <dbReference type="EMBL" id="RDB59391.1"/>
    </source>
</evidence>